<dbReference type="CDD" id="cd06263">
    <property type="entry name" value="MAM"/>
    <property type="match status" value="8"/>
</dbReference>
<dbReference type="FunFam" id="2.60.120.200:FF:000182">
    <property type="entry name" value="MAM and LDL-receptor class A domain-containing protein 1"/>
    <property type="match status" value="2"/>
</dbReference>
<reference evidence="5 6" key="1">
    <citation type="submission" date="2020-06" db="EMBL/GenBank/DDBJ databases">
        <authorList>
            <person name="Li R."/>
            <person name="Bekaert M."/>
        </authorList>
    </citation>
    <scope>NUCLEOTIDE SEQUENCE [LARGE SCALE GENOMIC DNA]</scope>
    <source>
        <strain evidence="6">wild</strain>
    </source>
</reference>
<dbReference type="PRINTS" id="PR00020">
    <property type="entry name" value="MAMDOMAIN"/>
</dbReference>
<feature type="domain" description="MAM" evidence="4">
    <location>
        <begin position="642"/>
        <end position="764"/>
    </location>
</feature>
<dbReference type="PANTHER" id="PTHR23282">
    <property type="entry name" value="APICAL ENDOSOMAL GLYCOPROTEIN PRECURSOR"/>
    <property type="match status" value="1"/>
</dbReference>
<feature type="domain" description="MAM" evidence="4">
    <location>
        <begin position="976"/>
        <end position="1143"/>
    </location>
</feature>
<feature type="domain" description="MAM" evidence="4">
    <location>
        <begin position="1159"/>
        <end position="1323"/>
    </location>
</feature>
<organism evidence="5 6">
    <name type="scientific">Mytilus coruscus</name>
    <name type="common">Sea mussel</name>
    <dbReference type="NCBI Taxonomy" id="42192"/>
    <lineage>
        <taxon>Eukaryota</taxon>
        <taxon>Metazoa</taxon>
        <taxon>Spiralia</taxon>
        <taxon>Lophotrochozoa</taxon>
        <taxon>Mollusca</taxon>
        <taxon>Bivalvia</taxon>
        <taxon>Autobranchia</taxon>
        <taxon>Pteriomorphia</taxon>
        <taxon>Mytilida</taxon>
        <taxon>Mytiloidea</taxon>
        <taxon>Mytilidae</taxon>
        <taxon>Mytilinae</taxon>
        <taxon>Mytilus</taxon>
    </lineage>
</organism>
<evidence type="ECO:0000256" key="1">
    <source>
        <dbReference type="ARBA" id="ARBA00022737"/>
    </source>
</evidence>
<evidence type="ECO:0000259" key="4">
    <source>
        <dbReference type="PROSITE" id="PS50060"/>
    </source>
</evidence>
<dbReference type="PROSITE" id="PS50060">
    <property type="entry name" value="MAM_2"/>
    <property type="match status" value="8"/>
</dbReference>
<feature type="compositionally biased region" description="Polar residues" evidence="3">
    <location>
        <begin position="443"/>
        <end position="454"/>
    </location>
</feature>
<dbReference type="SMART" id="SM00137">
    <property type="entry name" value="MAM"/>
    <property type="match status" value="8"/>
</dbReference>
<feature type="domain" description="MAM" evidence="4">
    <location>
        <begin position="784"/>
        <end position="949"/>
    </location>
</feature>
<protein>
    <recommendedName>
        <fullName evidence="4">MAM domain-containing protein</fullName>
    </recommendedName>
</protein>
<feature type="domain" description="MAM" evidence="4">
    <location>
        <begin position="293"/>
        <end position="445"/>
    </location>
</feature>
<dbReference type="SUPFAM" id="SSF49899">
    <property type="entry name" value="Concanavalin A-like lectins/glucanases"/>
    <property type="match status" value="8"/>
</dbReference>
<dbReference type="GO" id="GO:0016020">
    <property type="term" value="C:membrane"/>
    <property type="evidence" value="ECO:0007669"/>
    <property type="project" value="InterPro"/>
</dbReference>
<gene>
    <name evidence="5" type="ORF">MCOR_16866</name>
</gene>
<name>A0A6J8BBZ7_MYTCO</name>
<dbReference type="PROSITE" id="PS00740">
    <property type="entry name" value="MAM_1"/>
    <property type="match status" value="3"/>
</dbReference>
<dbReference type="Pfam" id="PF00629">
    <property type="entry name" value="MAM"/>
    <property type="match status" value="8"/>
</dbReference>
<dbReference type="PANTHER" id="PTHR23282:SF148">
    <property type="entry name" value="MAM DOMAIN-CONTAINING PROTEIN"/>
    <property type="match status" value="1"/>
</dbReference>
<feature type="domain" description="MAM" evidence="4">
    <location>
        <begin position="125"/>
        <end position="291"/>
    </location>
</feature>
<dbReference type="InterPro" id="IPR013320">
    <property type="entry name" value="ConA-like_dom_sf"/>
</dbReference>
<feature type="region of interest" description="Disordered" evidence="3">
    <location>
        <begin position="1183"/>
        <end position="1203"/>
    </location>
</feature>
<dbReference type="EMBL" id="CACVKT020002956">
    <property type="protein sequence ID" value="CAC5380941.1"/>
    <property type="molecule type" value="Genomic_DNA"/>
</dbReference>
<evidence type="ECO:0000313" key="5">
    <source>
        <dbReference type="EMBL" id="CAC5380941.1"/>
    </source>
</evidence>
<proteinExistence type="predicted"/>
<keyword evidence="6" id="KW-1185">Reference proteome</keyword>
<dbReference type="OrthoDB" id="412155at2759"/>
<dbReference type="InterPro" id="IPR000998">
    <property type="entry name" value="MAM_dom"/>
</dbReference>
<feature type="region of interest" description="Disordered" evidence="3">
    <location>
        <begin position="151"/>
        <end position="170"/>
    </location>
</feature>
<sequence>MDITCTLRHQDRRRLGDKAHLESPTVSADPSTKCLRFWYHMYGATVGQLNVYLRAGAGLGPAIWTRRGTKGNKWIQGQVVINKTSDFTVIFEGVRGRSYQGDIAIDDVSMKNGDDCSGNTATVPTSCNFEDALSKCQYTQDTTDDFDWTRKSGGTATRGTGPSADHTYGTRTGHYMYTEASVPRKPGQKARLLTPQYSAIKTPQCLTFYYHMFGNNIGSLNVKVKVNNALGNNIWTKSGNQGNSWNIAQVTLPVTTVSQPYQVVFEGVRGNGYLSDLAIDDVKITSGACTSPGACSFESGLCTWKNVQQLDDFDWVSRKGGTSSGHTGPNGDHTLGNSRGTYLYLEASAPRTQGDRCWLQSQNFAPTKGSCVSFWYNMYGPNIGTLSVYALYSTGTNLTLWTLSGDQGNTWKNGQSIIIEGLRGNGYAGDIALDDLSVSSSSCGVQPSNAQPGNQTGTIPPPSTTGGTTQAPGQFDCQFDYGPCGWTEDKTDTFDWIKRSGGTPTVGTGPTGDHTSGTGAYYYVESSSPRKRGDKARFISPLQVVSSSSSPYCVTFWYNMYGAHVNTLNVYLKYGSNLGSPIFTKQGSQGQPWKQGQVTIQPTAPYNIVFEGVTGISYRGDIAIDDVKLGQGPCIASSLQPATCDFENSNICSYSQEKTQDNFDWTRASGRTGSTGTGPSSDHTYGTSNGHYMYIEASGRRPGDKAWLMSPPSGSSTDNMCVEFWYNMYGAQTGTLNVYLKKNGANGTPFLFESQKSLNGYQGDIAIDDVKVKTGKCGSGNLDGSCNFELDLCSWSNLHGSGDNFDWVRAAGTTTSTGTGPSADHTYNNSTGKYLYVESSSPRRPGDIAVLQSAIFQPMSRVCFSFWYQMYGRNIGTLRILLLKSNGNSTATKIWELSGTQGSQWYQGKVPLSSGNDPFQLLIDGIRGNGYQGDIAIDDLSVTQSGCALTPSQAVPTTAVPSTTQAVTFGAMPPSFNCNFDTDFCGWNQDHKTDNFDWIRYRGSTQSAGTGPASDHTSGTNKGYYIFIETSAPRKAGDKARLISPSIAGNYPQCVTFYYHMYGIHVNALNAYLSTGDNSNLTSPIWSRQGTQGNQWKMGQFQIAGDATTQSVTNVVFEGVRGTSYKGDIAIDDMTLTSGSCNQVTQPPQSTPTTVSSPINCNFESSKICNYFQDKSDRFDWSRNTGSTRSTNTGPSADHSYGTRQGHYMYTEASAPRRRLDAAKLWTPVFLPQNGQCLSFWYNMNGRSMGTMNVYANNNATGRPQLGRPIWSLSGNHGNRWYQQFAQLPMGKPINIVFEGIIGNGIAGDMAIDDVQLSTNCPSPGNIVIKLDVIIKNI</sequence>
<feature type="domain" description="MAM" evidence="4">
    <location>
        <begin position="475"/>
        <end position="636"/>
    </location>
</feature>
<feature type="compositionally biased region" description="Low complexity" evidence="3">
    <location>
        <begin position="1183"/>
        <end position="1196"/>
    </location>
</feature>
<accession>A0A6J8BBZ7</accession>
<dbReference type="Proteomes" id="UP000507470">
    <property type="component" value="Unassembled WGS sequence"/>
</dbReference>
<feature type="domain" description="MAM" evidence="4">
    <location>
        <begin position="16"/>
        <end position="118"/>
    </location>
</feature>
<feature type="region of interest" description="Disordered" evidence="3">
    <location>
        <begin position="443"/>
        <end position="470"/>
    </location>
</feature>
<evidence type="ECO:0000256" key="2">
    <source>
        <dbReference type="ARBA" id="ARBA00023157"/>
    </source>
</evidence>
<evidence type="ECO:0000313" key="6">
    <source>
        <dbReference type="Proteomes" id="UP000507470"/>
    </source>
</evidence>
<dbReference type="Gene3D" id="2.60.120.200">
    <property type="match status" value="8"/>
</dbReference>
<keyword evidence="1" id="KW-0677">Repeat</keyword>
<keyword evidence="2" id="KW-1015">Disulfide bond</keyword>
<evidence type="ECO:0000256" key="3">
    <source>
        <dbReference type="SAM" id="MobiDB-lite"/>
    </source>
</evidence>
<dbReference type="InterPro" id="IPR051560">
    <property type="entry name" value="MAM_domain-containing"/>
</dbReference>